<reference evidence="1 2" key="1">
    <citation type="submission" date="2018-11" db="EMBL/GenBank/DDBJ databases">
        <title>Genomic Encyclopedia of Type Strains, Phase IV (KMG-IV): sequencing the most valuable type-strain genomes for metagenomic binning, comparative biology and taxonomic classification.</title>
        <authorList>
            <person name="Goeker M."/>
        </authorList>
    </citation>
    <scope>NUCLEOTIDE SEQUENCE [LARGE SCALE GENOMIC DNA]</scope>
    <source>
        <strain evidence="1 2">DSM 16974</strain>
    </source>
</reference>
<dbReference type="Proteomes" id="UP000273643">
    <property type="component" value="Unassembled WGS sequence"/>
</dbReference>
<accession>A0A3N1NSW2</accession>
<dbReference type="PANTHER" id="PTHR35370:SF1">
    <property type="entry name" value="TYPE VI SECRETION SYSTEM COMPONENT TSSF1"/>
    <property type="match status" value="1"/>
</dbReference>
<gene>
    <name evidence="1" type="ORF">EDC38_2748</name>
</gene>
<dbReference type="AlphaFoldDB" id="A0A3N1NSW2"/>
<dbReference type="EMBL" id="RJUK01000002">
    <property type="protein sequence ID" value="ROQ18521.1"/>
    <property type="molecule type" value="Genomic_DNA"/>
</dbReference>
<comment type="caution">
    <text evidence="1">The sequence shown here is derived from an EMBL/GenBank/DDBJ whole genome shotgun (WGS) entry which is preliminary data.</text>
</comment>
<sequence>MADELLPYYERELAYIRQMGAEFAKENPKIASRLGISTETIEDPHVSRLVESFAYLNARIQHRLDDDFPEFSDALLGTLFPHYQRPIPAMSIVRFEPDPEQLERPFVVPKGTELDTRSFKGEKCRFSTCYDTTLTPVEVAEAQLMGRPFNTPGADRMRGAASVLKIRLTPLLEGANLADGLPRSLRFYLKGQPQYIHPLYELLINRCENLVLSDGTSRPVFLGGDQVQPVGFGKDEGLLPYPDNAFLGYRLLTEYFAFPEKFLFVDIQGLDLSRLSPTLDSLELYIYLADTDVELEHHINAAHFVTGCTPVVNLFEHQADPIALDHRQYEYQIQPDIRRPSGYEVFSVDRVIAADAYGKSAEYRPFYGLNHDRHYHQDQTFWHAQRRHAKLKPDNRDEGTDVFLSLVDLEFSPSSAGEKTLLIHTTCSNRDQPARLPFNNREPQLQCVDGSPPTRQIRCLTQPTETIRPALGNAARWQLLSHLQLNQRSLTDGESGEALREILRLYDYRQTSAHRSLIEAITDLKVRPVNAPIQIAGRPTLCRGMEVTLTLDDRLLSGVSLCLFTRVLEHFFALYCSINSFSQLRVKRKGYDGFYRVGPIRAGGKVCL</sequence>
<proteinExistence type="predicted"/>
<dbReference type="PIRSF" id="PIRSF028304">
    <property type="entry name" value="UCP028304"/>
    <property type="match status" value="1"/>
</dbReference>
<dbReference type="PANTHER" id="PTHR35370">
    <property type="entry name" value="CYTOPLASMIC PROTEIN-RELATED-RELATED"/>
    <property type="match status" value="1"/>
</dbReference>
<dbReference type="InterPro" id="IPR010272">
    <property type="entry name" value="T6SS_TssF"/>
</dbReference>
<name>A0A3N1NSW2_9GAMM</name>
<protein>
    <submittedName>
        <fullName evidence="1">Type VI secretion system protein ImpG</fullName>
    </submittedName>
</protein>
<keyword evidence="2" id="KW-1185">Reference proteome</keyword>
<dbReference type="OrthoDB" id="9763676at2"/>
<organism evidence="1 2">
    <name type="scientific">Marinimicrobium koreense</name>
    <dbReference type="NCBI Taxonomy" id="306545"/>
    <lineage>
        <taxon>Bacteria</taxon>
        <taxon>Pseudomonadati</taxon>
        <taxon>Pseudomonadota</taxon>
        <taxon>Gammaproteobacteria</taxon>
        <taxon>Cellvibrionales</taxon>
        <taxon>Cellvibrionaceae</taxon>
        <taxon>Marinimicrobium</taxon>
    </lineage>
</organism>
<evidence type="ECO:0000313" key="2">
    <source>
        <dbReference type="Proteomes" id="UP000273643"/>
    </source>
</evidence>
<dbReference type="Pfam" id="PF05947">
    <property type="entry name" value="T6SS_TssF"/>
    <property type="match status" value="1"/>
</dbReference>
<evidence type="ECO:0000313" key="1">
    <source>
        <dbReference type="EMBL" id="ROQ18521.1"/>
    </source>
</evidence>
<dbReference type="NCBIfam" id="TIGR03359">
    <property type="entry name" value="VI_chp_6"/>
    <property type="match status" value="1"/>
</dbReference>
<dbReference type="RefSeq" id="WP_123639132.1">
    <property type="nucleotide sequence ID" value="NZ_RJUK01000002.1"/>
</dbReference>